<dbReference type="EMBL" id="FQZM01000043">
    <property type="protein sequence ID" value="SHJ60336.1"/>
    <property type="molecule type" value="Genomic_DNA"/>
</dbReference>
<dbReference type="Proteomes" id="UP000184529">
    <property type="component" value="Unassembled WGS sequence"/>
</dbReference>
<dbReference type="RefSeq" id="WP_072870730.1">
    <property type="nucleotide sequence ID" value="NZ_FQZM01000043.1"/>
</dbReference>
<proteinExistence type="predicted"/>
<dbReference type="AlphaFoldDB" id="A0A1M6KN64"/>
<dbReference type="STRING" id="1121432.SAMN02745219_02932"/>
<evidence type="ECO:0000313" key="2">
    <source>
        <dbReference type="Proteomes" id="UP000184529"/>
    </source>
</evidence>
<gene>
    <name evidence="1" type="ORF">SAMN02745219_02932</name>
</gene>
<name>A0A1M6KN64_9FIRM</name>
<protein>
    <recommendedName>
        <fullName evidence="3">Phage XkdN-like tail assembly chaperone protein, TAC</fullName>
    </recommendedName>
</protein>
<accession>A0A1M6KN64</accession>
<sequence>MTEYGPLELPSGKRIHFRAPTGADRLAVLKLTRISADNVLSGAVLVDYYVQAKCITKINDQPVPVESYKNLFDTWDAKDVVFYQGVFNEMFGMTEEMQDKAKEAARFLLNGQTS</sequence>
<keyword evidence="2" id="KW-1185">Reference proteome</keyword>
<reference evidence="2" key="1">
    <citation type="submission" date="2016-11" db="EMBL/GenBank/DDBJ databases">
        <authorList>
            <person name="Varghese N."/>
            <person name="Submissions S."/>
        </authorList>
    </citation>
    <scope>NUCLEOTIDE SEQUENCE [LARGE SCALE GENOMIC DNA]</scope>
    <source>
        <strain evidence="2">DSM 16057</strain>
    </source>
</reference>
<organism evidence="1 2">
    <name type="scientific">Desulfofundulus thermosubterraneus DSM 16057</name>
    <dbReference type="NCBI Taxonomy" id="1121432"/>
    <lineage>
        <taxon>Bacteria</taxon>
        <taxon>Bacillati</taxon>
        <taxon>Bacillota</taxon>
        <taxon>Clostridia</taxon>
        <taxon>Eubacteriales</taxon>
        <taxon>Peptococcaceae</taxon>
        <taxon>Desulfofundulus</taxon>
    </lineage>
</organism>
<evidence type="ECO:0000313" key="1">
    <source>
        <dbReference type="EMBL" id="SHJ60336.1"/>
    </source>
</evidence>
<dbReference type="OrthoDB" id="1808891at2"/>
<evidence type="ECO:0008006" key="3">
    <source>
        <dbReference type="Google" id="ProtNLM"/>
    </source>
</evidence>